<dbReference type="AlphaFoldDB" id="A0A1W6K249"/>
<dbReference type="SUPFAM" id="SSF50447">
    <property type="entry name" value="Translation proteins"/>
    <property type="match status" value="1"/>
</dbReference>
<dbReference type="Gene3D" id="2.40.10.230">
    <property type="entry name" value="Probable tRNA pseudouridine synthase domain"/>
    <property type="match status" value="1"/>
</dbReference>
<accession>A0A1W6K249</accession>
<name>A0A1W6K249_9CREN</name>
<gene>
    <name evidence="1" type="ORF">B6F84_11430</name>
</gene>
<proteinExistence type="predicted"/>
<dbReference type="GeneID" id="41591545"/>
<organism evidence="1 2">
    <name type="scientific">Acidianus manzaensis</name>
    <dbReference type="NCBI Taxonomy" id="282676"/>
    <lineage>
        <taxon>Archaea</taxon>
        <taxon>Thermoproteota</taxon>
        <taxon>Thermoprotei</taxon>
        <taxon>Sulfolobales</taxon>
        <taxon>Sulfolobaceae</taxon>
        <taxon>Acidianus</taxon>
    </lineage>
</organism>
<dbReference type="Proteomes" id="UP000193404">
    <property type="component" value="Chromosome"/>
</dbReference>
<protein>
    <recommendedName>
        <fullName evidence="3">H/ACA RNA-protein complex protein Gar1</fullName>
    </recommendedName>
</protein>
<dbReference type="InterPro" id="IPR038664">
    <property type="entry name" value="Gar1/Naf1_Cbf5-bd_sf"/>
</dbReference>
<dbReference type="OrthoDB" id="60264at2157"/>
<sequence length="90" mass="10553">MTPIKIIRFGNFQKIVLKDKWLLKIENNINYVKQDPIGKIVLDEKRNRLGKVLDIIGNINNPYALVMPFPNVKPSKEVYLEIPEHRGKRK</sequence>
<dbReference type="RefSeq" id="WP_148692359.1">
    <property type="nucleotide sequence ID" value="NZ_CP020477.1"/>
</dbReference>
<keyword evidence="2" id="KW-1185">Reference proteome</keyword>
<evidence type="ECO:0000313" key="2">
    <source>
        <dbReference type="Proteomes" id="UP000193404"/>
    </source>
</evidence>
<evidence type="ECO:0000313" key="1">
    <source>
        <dbReference type="EMBL" id="ARM76570.1"/>
    </source>
</evidence>
<evidence type="ECO:0008006" key="3">
    <source>
        <dbReference type="Google" id="ProtNLM"/>
    </source>
</evidence>
<dbReference type="STRING" id="282676.B6F84_11430"/>
<reference evidence="1 2" key="1">
    <citation type="submission" date="2017-03" db="EMBL/GenBank/DDBJ databases">
        <title>Sulfur activation and transportation mechanism of thermophilic Archaea Acidianus manzaensis YN-25.</title>
        <authorList>
            <person name="Ma Y."/>
            <person name="Yang Y."/>
            <person name="Xia J."/>
        </authorList>
    </citation>
    <scope>NUCLEOTIDE SEQUENCE [LARGE SCALE GENOMIC DNA]</scope>
    <source>
        <strain evidence="1 2">YN-25</strain>
    </source>
</reference>
<dbReference type="InterPro" id="IPR009000">
    <property type="entry name" value="Transl_B-barrel_sf"/>
</dbReference>
<dbReference type="KEGG" id="aman:B6F84_11430"/>
<dbReference type="EMBL" id="CP020477">
    <property type="protein sequence ID" value="ARM76570.1"/>
    <property type="molecule type" value="Genomic_DNA"/>
</dbReference>